<dbReference type="KEGG" id="mor:MOC_4056"/>
<sequence length="62" mass="7183">MDRRRRLPRPVSPFRRNPAGQPGAERRDDALKRAHATKPMALYRTREDDAIAPVLNPRPPDR</sequence>
<gene>
    <name evidence="2" type="ORF">MOC_4056</name>
</gene>
<dbReference type="Proteomes" id="UP000029492">
    <property type="component" value="Chromosome"/>
</dbReference>
<evidence type="ECO:0000313" key="2">
    <source>
        <dbReference type="EMBL" id="AIQ91811.1"/>
    </source>
</evidence>
<keyword evidence="3" id="KW-1185">Reference proteome</keyword>
<dbReference type="EMBL" id="CP003811">
    <property type="protein sequence ID" value="AIQ91811.1"/>
    <property type="molecule type" value="Genomic_DNA"/>
</dbReference>
<dbReference type="AlphaFoldDB" id="A0A089NV47"/>
<protein>
    <submittedName>
        <fullName evidence="2">Protein of unassigned function</fullName>
    </submittedName>
</protein>
<evidence type="ECO:0000313" key="3">
    <source>
        <dbReference type="Proteomes" id="UP000029492"/>
    </source>
</evidence>
<name>A0A089NV47_9HYPH</name>
<reference evidence="2 3" key="1">
    <citation type="journal article" date="2014" name="PLoS ONE">
        <title>Genome Information of Methylobacterium oryzae, a Plant-Probiotic Methylotroph in the Phyllosphere.</title>
        <authorList>
            <person name="Kwak M.J."/>
            <person name="Jeong H."/>
            <person name="Madhaiyan M."/>
            <person name="Lee Y."/>
            <person name="Sa T.M."/>
            <person name="Oh T.K."/>
            <person name="Kim J.F."/>
        </authorList>
    </citation>
    <scope>NUCLEOTIDE SEQUENCE [LARGE SCALE GENOMIC DNA]</scope>
    <source>
        <strain evidence="2 3">CBMB20</strain>
    </source>
</reference>
<proteinExistence type="predicted"/>
<feature type="region of interest" description="Disordered" evidence="1">
    <location>
        <begin position="1"/>
        <end position="62"/>
    </location>
</feature>
<dbReference type="HOGENOM" id="CLU_2899082_0_0_5"/>
<evidence type="ECO:0000256" key="1">
    <source>
        <dbReference type="SAM" id="MobiDB-lite"/>
    </source>
</evidence>
<organism evidence="2 3">
    <name type="scientific">Methylobacterium oryzae CBMB20</name>
    <dbReference type="NCBI Taxonomy" id="693986"/>
    <lineage>
        <taxon>Bacteria</taxon>
        <taxon>Pseudomonadati</taxon>
        <taxon>Pseudomonadota</taxon>
        <taxon>Alphaproteobacteria</taxon>
        <taxon>Hyphomicrobiales</taxon>
        <taxon>Methylobacteriaceae</taxon>
        <taxon>Methylobacterium</taxon>
    </lineage>
</organism>
<accession>A0A089NV47</accession>